<dbReference type="Proteomes" id="UP000831701">
    <property type="component" value="Chromosome 20"/>
</dbReference>
<reference evidence="1" key="1">
    <citation type="submission" date="2022-04" db="EMBL/GenBank/DDBJ databases">
        <title>Jade perch genome.</title>
        <authorList>
            <person name="Chao B."/>
        </authorList>
    </citation>
    <scope>NUCLEOTIDE SEQUENCE</scope>
    <source>
        <strain evidence="1">CB-2022</strain>
    </source>
</reference>
<proteinExistence type="predicted"/>
<comment type="caution">
    <text evidence="1">The sequence shown here is derived from an EMBL/GenBank/DDBJ whole genome shotgun (WGS) entry which is preliminary data.</text>
</comment>
<sequence>MAAASTDAEKPSDSKRGDPVSMSQLIAELSKQRTNFKEDVATLIQETIQPLQASVDGLCDEVSSFQGRLVAAETAGPCTTCSWTQTRSRTTPTALCFHPYREKDDALRWSRQHEVKYKRTTLSPTLAKKRSAFNSVKRLLYQRGVPFHLLFPARLRVTFDGESHLFETPEEAQEFYDRRVAKLLSVIHSPASLETPEVVVSLDAEKGKPYVFDRVLPPNTEQVQVYDTCARQIVKDVLGGYNGTIFAYGQTSSGKTHTMEGNLHDPCLMGIIPRIARDIFDHIYSMDENLEFHIKVSYFEIYLDKIRDLLDVSKTNLAVHEDKNRVPFVKDEASLSLVVRAQMLLEGTVSQTAAGRTVCSWVTGVLDNLGDLPPTPLGVESLTVEGSAAAVPGGDAASQDTLYGSPVEAAEDPGVHVDPLQPAEEEEPLSG</sequence>
<evidence type="ECO:0000313" key="2">
    <source>
        <dbReference type="Proteomes" id="UP000831701"/>
    </source>
</evidence>
<protein>
    <submittedName>
        <fullName evidence="1">Uncharacterized protein</fullName>
    </submittedName>
</protein>
<keyword evidence="2" id="KW-1185">Reference proteome</keyword>
<accession>A0ACB8VJ39</accession>
<organism evidence="1 2">
    <name type="scientific">Scortum barcoo</name>
    <name type="common">barcoo grunter</name>
    <dbReference type="NCBI Taxonomy" id="214431"/>
    <lineage>
        <taxon>Eukaryota</taxon>
        <taxon>Metazoa</taxon>
        <taxon>Chordata</taxon>
        <taxon>Craniata</taxon>
        <taxon>Vertebrata</taxon>
        <taxon>Euteleostomi</taxon>
        <taxon>Actinopterygii</taxon>
        <taxon>Neopterygii</taxon>
        <taxon>Teleostei</taxon>
        <taxon>Neoteleostei</taxon>
        <taxon>Acanthomorphata</taxon>
        <taxon>Eupercaria</taxon>
        <taxon>Centrarchiformes</taxon>
        <taxon>Terapontoidei</taxon>
        <taxon>Terapontidae</taxon>
        <taxon>Scortum</taxon>
    </lineage>
</organism>
<name>A0ACB8VJ39_9TELE</name>
<evidence type="ECO:0000313" key="1">
    <source>
        <dbReference type="EMBL" id="KAI3355637.1"/>
    </source>
</evidence>
<gene>
    <name evidence="1" type="ORF">L3Q82_004177</name>
</gene>
<dbReference type="EMBL" id="CM041550">
    <property type="protein sequence ID" value="KAI3355637.1"/>
    <property type="molecule type" value="Genomic_DNA"/>
</dbReference>